<dbReference type="EMBL" id="JAVRQU010000001">
    <property type="protein sequence ID" value="KAK5708051.1"/>
    <property type="molecule type" value="Genomic_DNA"/>
</dbReference>
<feature type="region of interest" description="Disordered" evidence="1">
    <location>
        <begin position="127"/>
        <end position="171"/>
    </location>
</feature>
<proteinExistence type="predicted"/>
<organism evidence="2 3">
    <name type="scientific">Elasticomyces elasticus</name>
    <dbReference type="NCBI Taxonomy" id="574655"/>
    <lineage>
        <taxon>Eukaryota</taxon>
        <taxon>Fungi</taxon>
        <taxon>Dikarya</taxon>
        <taxon>Ascomycota</taxon>
        <taxon>Pezizomycotina</taxon>
        <taxon>Dothideomycetes</taxon>
        <taxon>Dothideomycetidae</taxon>
        <taxon>Mycosphaerellales</taxon>
        <taxon>Teratosphaeriaceae</taxon>
        <taxon>Elasticomyces</taxon>
    </lineage>
</organism>
<comment type="caution">
    <text evidence="2">The sequence shown here is derived from an EMBL/GenBank/DDBJ whole genome shotgun (WGS) entry which is preliminary data.</text>
</comment>
<feature type="compositionally biased region" description="Basic and acidic residues" evidence="1">
    <location>
        <begin position="162"/>
        <end position="171"/>
    </location>
</feature>
<name>A0AAN7WJ60_9PEZI</name>
<dbReference type="AlphaFoldDB" id="A0AAN7WJ60"/>
<feature type="compositionally biased region" description="Acidic residues" evidence="1">
    <location>
        <begin position="146"/>
        <end position="161"/>
    </location>
</feature>
<gene>
    <name evidence="2" type="ORF">LTR97_000591</name>
</gene>
<dbReference type="Proteomes" id="UP001310594">
    <property type="component" value="Unassembled WGS sequence"/>
</dbReference>
<sequence length="171" mass="18747">MPLKRTLCSPLFGCSGSGVHDSPTKPYRQLKYTLSRLPSLVDARQGVYNSSSNSVLHEAVADTKAWSSSNDTHSSYRSGELDERLHLSSTRMLLHKVRAILKRQSSAASLATVIVYPNMSIGSLYTGSRGSDSSSMCAQQTPTMSGDEEEGWETDDEGEEDQERRDLAAKL</sequence>
<evidence type="ECO:0000256" key="1">
    <source>
        <dbReference type="SAM" id="MobiDB-lite"/>
    </source>
</evidence>
<evidence type="ECO:0000313" key="2">
    <source>
        <dbReference type="EMBL" id="KAK5708051.1"/>
    </source>
</evidence>
<evidence type="ECO:0000313" key="3">
    <source>
        <dbReference type="Proteomes" id="UP001310594"/>
    </source>
</evidence>
<accession>A0AAN7WJ60</accession>
<protein>
    <submittedName>
        <fullName evidence="2">Uncharacterized protein</fullName>
    </submittedName>
</protein>
<feature type="compositionally biased region" description="Polar residues" evidence="1">
    <location>
        <begin position="127"/>
        <end position="144"/>
    </location>
</feature>
<reference evidence="2" key="1">
    <citation type="submission" date="2023-08" db="EMBL/GenBank/DDBJ databases">
        <title>Black Yeasts Isolated from many extreme environments.</title>
        <authorList>
            <person name="Coleine C."/>
            <person name="Stajich J.E."/>
            <person name="Selbmann L."/>
        </authorList>
    </citation>
    <scope>NUCLEOTIDE SEQUENCE</scope>
    <source>
        <strain evidence="2">CCFEE 5810</strain>
    </source>
</reference>